<dbReference type="FunFam" id="2.40.70.10:FF:000060">
    <property type="entry name" value="Aspartic-type endopeptidase ctsD"/>
    <property type="match status" value="1"/>
</dbReference>
<dbReference type="PANTHER" id="PTHR47966">
    <property type="entry name" value="BETA-SITE APP-CLEAVING ENZYME, ISOFORM A-RELATED"/>
    <property type="match status" value="1"/>
</dbReference>
<keyword evidence="3" id="KW-1003">Cell membrane</keyword>
<dbReference type="InterPro" id="IPR033121">
    <property type="entry name" value="PEPTIDASE_A1"/>
</dbReference>
<evidence type="ECO:0000256" key="5">
    <source>
        <dbReference type="ARBA" id="ARBA00022750"/>
    </source>
</evidence>
<keyword evidence="7" id="KW-0472">Membrane</keyword>
<evidence type="ECO:0000256" key="1">
    <source>
        <dbReference type="ARBA" id="ARBA00004236"/>
    </source>
</evidence>
<name>A0A6A6J450_9PLEO</name>
<organism evidence="15 16">
    <name type="scientific">Trematosphaeria pertusa</name>
    <dbReference type="NCBI Taxonomy" id="390896"/>
    <lineage>
        <taxon>Eukaryota</taxon>
        <taxon>Fungi</taxon>
        <taxon>Dikarya</taxon>
        <taxon>Ascomycota</taxon>
        <taxon>Pezizomycotina</taxon>
        <taxon>Dothideomycetes</taxon>
        <taxon>Pleosporomycetidae</taxon>
        <taxon>Pleosporales</taxon>
        <taxon>Massarineae</taxon>
        <taxon>Trematosphaeriaceae</taxon>
        <taxon>Trematosphaeria</taxon>
    </lineage>
</organism>
<evidence type="ECO:0000256" key="13">
    <source>
        <dbReference type="SAM" id="MobiDB-lite"/>
    </source>
</evidence>
<dbReference type="PROSITE" id="PS00141">
    <property type="entry name" value="ASP_PROTEASE"/>
    <property type="match status" value="1"/>
</dbReference>
<evidence type="ECO:0000256" key="4">
    <source>
        <dbReference type="ARBA" id="ARBA00022670"/>
    </source>
</evidence>
<evidence type="ECO:0000256" key="7">
    <source>
        <dbReference type="ARBA" id="ARBA00023136"/>
    </source>
</evidence>
<evidence type="ECO:0000313" key="15">
    <source>
        <dbReference type="EMBL" id="KAF2256670.1"/>
    </source>
</evidence>
<comment type="similarity">
    <text evidence="2 12">Belongs to the peptidase A1 family.</text>
</comment>
<feature type="region of interest" description="Disordered" evidence="13">
    <location>
        <begin position="311"/>
        <end position="397"/>
    </location>
</feature>
<dbReference type="PANTHER" id="PTHR47966:SF75">
    <property type="entry name" value="ENDOPEPTIDASE (CTSD), PUTATIVE (AFU_ORTHOLOGUE AFUA_4G07040)-RELATED"/>
    <property type="match status" value="1"/>
</dbReference>
<dbReference type="Proteomes" id="UP000800094">
    <property type="component" value="Unassembled WGS sequence"/>
</dbReference>
<dbReference type="Pfam" id="PF00026">
    <property type="entry name" value="Asp"/>
    <property type="match status" value="1"/>
</dbReference>
<feature type="disulfide bond" evidence="11">
    <location>
        <begin position="31"/>
        <end position="36"/>
    </location>
</feature>
<keyword evidence="8" id="KW-0325">Glycoprotein</keyword>
<dbReference type="AlphaFoldDB" id="A0A6A6J450"/>
<dbReference type="GeneID" id="54576291"/>
<dbReference type="GO" id="GO:0006508">
    <property type="term" value="P:proteolysis"/>
    <property type="evidence" value="ECO:0007669"/>
    <property type="project" value="UniProtKB-KW"/>
</dbReference>
<evidence type="ECO:0000256" key="8">
    <source>
        <dbReference type="ARBA" id="ARBA00023180"/>
    </source>
</evidence>
<dbReference type="PROSITE" id="PS51767">
    <property type="entry name" value="PEPTIDASE_A1"/>
    <property type="match status" value="1"/>
</dbReference>
<evidence type="ECO:0000256" key="11">
    <source>
        <dbReference type="PIRSR" id="PIRSR601461-2"/>
    </source>
</evidence>
<dbReference type="InterPro" id="IPR001461">
    <property type="entry name" value="Aspartic_peptidase_A1"/>
</dbReference>
<dbReference type="EMBL" id="ML987189">
    <property type="protein sequence ID" value="KAF2256670.1"/>
    <property type="molecule type" value="Genomic_DNA"/>
</dbReference>
<dbReference type="CDD" id="cd05471">
    <property type="entry name" value="pepsin_like"/>
    <property type="match status" value="1"/>
</dbReference>
<keyword evidence="5 12" id="KW-0064">Aspartyl protease</keyword>
<keyword evidence="16" id="KW-1185">Reference proteome</keyword>
<dbReference type="InterPro" id="IPR034164">
    <property type="entry name" value="Pepsin-like_dom"/>
</dbReference>
<accession>A0A6A6J450</accession>
<feature type="domain" description="Peptidase A1" evidence="14">
    <location>
        <begin position="1"/>
        <end position="310"/>
    </location>
</feature>
<evidence type="ECO:0000256" key="6">
    <source>
        <dbReference type="ARBA" id="ARBA00022801"/>
    </source>
</evidence>
<comment type="subcellular location">
    <subcellularLocation>
        <location evidence="1">Cell membrane</location>
    </subcellularLocation>
</comment>
<dbReference type="OrthoDB" id="660550at2759"/>
<dbReference type="InterPro" id="IPR001969">
    <property type="entry name" value="Aspartic_peptidase_AS"/>
</dbReference>
<proteinExistence type="inferred from homology"/>
<feature type="active site" evidence="10">
    <location>
        <position position="205"/>
    </location>
</feature>
<feature type="compositionally biased region" description="Low complexity" evidence="13">
    <location>
        <begin position="322"/>
        <end position="393"/>
    </location>
</feature>
<dbReference type="GO" id="GO:0004190">
    <property type="term" value="F:aspartic-type endopeptidase activity"/>
    <property type="evidence" value="ECO:0007669"/>
    <property type="project" value="UniProtKB-KW"/>
</dbReference>
<evidence type="ECO:0000256" key="9">
    <source>
        <dbReference type="ARBA" id="ARBA00023288"/>
    </source>
</evidence>
<dbReference type="Gene3D" id="2.60.40.1960">
    <property type="match status" value="1"/>
</dbReference>
<evidence type="ECO:0000313" key="16">
    <source>
        <dbReference type="Proteomes" id="UP000800094"/>
    </source>
</evidence>
<evidence type="ECO:0000256" key="12">
    <source>
        <dbReference type="RuleBase" id="RU000454"/>
    </source>
</evidence>
<keyword evidence="9" id="KW-0449">Lipoprotein</keyword>
<dbReference type="SUPFAM" id="SSF50630">
    <property type="entry name" value="Acid proteases"/>
    <property type="match status" value="1"/>
</dbReference>
<dbReference type="Gene3D" id="2.40.70.10">
    <property type="entry name" value="Acid Proteases"/>
    <property type="match status" value="2"/>
</dbReference>
<dbReference type="RefSeq" id="XP_033691674.1">
    <property type="nucleotide sequence ID" value="XM_033822961.1"/>
</dbReference>
<dbReference type="InterPro" id="IPR021109">
    <property type="entry name" value="Peptidase_aspartic_dom_sf"/>
</dbReference>
<protein>
    <submittedName>
        <fullName evidence="15">Acid protease</fullName>
    </submittedName>
</protein>
<keyword evidence="6 12" id="KW-0378">Hydrolase</keyword>
<evidence type="ECO:0000256" key="10">
    <source>
        <dbReference type="PIRSR" id="PIRSR601461-1"/>
    </source>
</evidence>
<dbReference type="PRINTS" id="PR00792">
    <property type="entry name" value="PEPSIN"/>
</dbReference>
<evidence type="ECO:0000256" key="3">
    <source>
        <dbReference type="ARBA" id="ARBA00022475"/>
    </source>
</evidence>
<gene>
    <name evidence="15" type="ORF">BU26DRAFT_412221</name>
</gene>
<reference evidence="15" key="1">
    <citation type="journal article" date="2020" name="Stud. Mycol.">
        <title>101 Dothideomycetes genomes: a test case for predicting lifestyles and emergence of pathogens.</title>
        <authorList>
            <person name="Haridas S."/>
            <person name="Albert R."/>
            <person name="Binder M."/>
            <person name="Bloem J."/>
            <person name="Labutti K."/>
            <person name="Salamov A."/>
            <person name="Andreopoulos B."/>
            <person name="Baker S."/>
            <person name="Barry K."/>
            <person name="Bills G."/>
            <person name="Bluhm B."/>
            <person name="Cannon C."/>
            <person name="Castanera R."/>
            <person name="Culley D."/>
            <person name="Daum C."/>
            <person name="Ezra D."/>
            <person name="Gonzalez J."/>
            <person name="Henrissat B."/>
            <person name="Kuo A."/>
            <person name="Liang C."/>
            <person name="Lipzen A."/>
            <person name="Lutzoni F."/>
            <person name="Magnuson J."/>
            <person name="Mondo S."/>
            <person name="Nolan M."/>
            <person name="Ohm R."/>
            <person name="Pangilinan J."/>
            <person name="Park H.-J."/>
            <person name="Ramirez L."/>
            <person name="Alfaro M."/>
            <person name="Sun H."/>
            <person name="Tritt A."/>
            <person name="Yoshinaga Y."/>
            <person name="Zwiers L.-H."/>
            <person name="Turgeon B."/>
            <person name="Goodwin S."/>
            <person name="Spatafora J."/>
            <person name="Crous P."/>
            <person name="Grigoriev I."/>
        </authorList>
    </citation>
    <scope>NUCLEOTIDE SEQUENCE</scope>
    <source>
        <strain evidence="15">CBS 122368</strain>
    </source>
</reference>
<evidence type="ECO:0000256" key="2">
    <source>
        <dbReference type="ARBA" id="ARBA00007447"/>
    </source>
</evidence>
<evidence type="ECO:0000259" key="14">
    <source>
        <dbReference type="PROSITE" id="PS51767"/>
    </source>
</evidence>
<dbReference type="GO" id="GO:0005886">
    <property type="term" value="C:plasma membrane"/>
    <property type="evidence" value="ECO:0007669"/>
    <property type="project" value="UniProtKB-SubCell"/>
</dbReference>
<feature type="active site" evidence="10">
    <location>
        <position position="18"/>
    </location>
</feature>
<keyword evidence="11" id="KW-1015">Disulfide bond</keyword>
<keyword evidence="4 12" id="KW-0645">Protease</keyword>
<sequence length="420" mass="42669">MVAVTIGSSQEEYHLLLDSAASNTWVMSEDCGTDACGRHNTFGEGDSSTLKIEDTTFSITYGTGSVSGTIASDTVHIGGSLSPTLTFGLATNVSSEFSSYPMDGILGIGRGDTVSGTIEAPQLINVLSSSNLIDAKLYGVHLSRTADGTNDGELNFGSVNKDRFDGDINYLSAVDNDDGFWEIPIADAGADSTLLSLASRSAIIDTGTSFILMPEPDAVALHKLIDGSTQSGETFTVPCDTDKALQIKFGSVTYDVSTKDWVGGTLDTGGCKSNVIGRQTFGETQWLVGDVFLKNVYTVFDFDNAKVGFGVQSGGDSEPEESASTLSPTATASGGESSSPTSTTVMATGTDTAAPTGGASATAGQGFQPSPTSGTANPSAAAAGEPSASASAEGGVGRASTPSACSFALSIALGLLALFG</sequence>